<organism evidence="3 4">
    <name type="scientific">Ammoniphilus oxalaticus</name>
    <dbReference type="NCBI Taxonomy" id="66863"/>
    <lineage>
        <taxon>Bacteria</taxon>
        <taxon>Bacillati</taxon>
        <taxon>Bacillota</taxon>
        <taxon>Bacilli</taxon>
        <taxon>Bacillales</taxon>
        <taxon>Paenibacillaceae</taxon>
        <taxon>Aneurinibacillus group</taxon>
        <taxon>Ammoniphilus</taxon>
    </lineage>
</organism>
<dbReference type="Proteomes" id="UP000284219">
    <property type="component" value="Unassembled WGS sequence"/>
</dbReference>
<comment type="caution">
    <text evidence="3">The sequence shown here is derived from an EMBL/GenBank/DDBJ whole genome shotgun (WGS) entry which is preliminary data.</text>
</comment>
<evidence type="ECO:0000259" key="1">
    <source>
        <dbReference type="Pfam" id="PF06276"/>
    </source>
</evidence>
<evidence type="ECO:0000313" key="4">
    <source>
        <dbReference type="Proteomes" id="UP000284219"/>
    </source>
</evidence>
<dbReference type="InterPro" id="IPR022770">
    <property type="entry name" value="IucA/IucC-like_C"/>
</dbReference>
<name>A0A419SFC1_9BACL</name>
<dbReference type="Pfam" id="PF11575">
    <property type="entry name" value="FhuF_C"/>
    <property type="match status" value="1"/>
</dbReference>
<evidence type="ECO:0008006" key="5">
    <source>
        <dbReference type="Google" id="ProtNLM"/>
    </source>
</evidence>
<evidence type="ECO:0000313" key="3">
    <source>
        <dbReference type="EMBL" id="RKD21870.1"/>
    </source>
</evidence>
<dbReference type="GO" id="GO:0051537">
    <property type="term" value="F:2 iron, 2 sulfur cluster binding"/>
    <property type="evidence" value="ECO:0007669"/>
    <property type="project" value="InterPro"/>
</dbReference>
<feature type="domain" description="Aerobactin siderophore biosynthesis IucA/IucC-like C-terminal" evidence="1">
    <location>
        <begin position="15"/>
        <end position="132"/>
    </location>
</feature>
<keyword evidence="4" id="KW-1185">Reference proteome</keyword>
<evidence type="ECO:0000259" key="2">
    <source>
        <dbReference type="Pfam" id="PF11575"/>
    </source>
</evidence>
<proteinExistence type="predicted"/>
<feature type="domain" description="Ferric siderophore reductase C-terminal" evidence="2">
    <location>
        <begin position="178"/>
        <end position="198"/>
    </location>
</feature>
<reference evidence="3 4" key="1">
    <citation type="submission" date="2016-08" db="EMBL/GenBank/DDBJ databases">
        <title>Novel Firmicute Genomes.</title>
        <authorList>
            <person name="Poppleton D.I."/>
            <person name="Gribaldo S."/>
        </authorList>
    </citation>
    <scope>NUCLEOTIDE SEQUENCE [LARGE SCALE GENOMIC DNA]</scope>
    <source>
        <strain evidence="3 4">RAOx-1</strain>
    </source>
</reference>
<gene>
    <name evidence="3" type="ORF">BEP19_13965</name>
</gene>
<dbReference type="InterPro" id="IPR024726">
    <property type="entry name" value="FhuF_C"/>
</dbReference>
<dbReference type="GO" id="GO:0003824">
    <property type="term" value="F:catalytic activity"/>
    <property type="evidence" value="ECO:0007669"/>
    <property type="project" value="UniProtKB-ARBA"/>
</dbReference>
<sequence length="203" mass="23544">MTGKLGSPSRFVTGSQFAKRFALFAIVPNLYAMTMFNKGMHISLQNCQLETDQPSDWLSHVRLIPMQISQPISEQGRAAWRDALIKSMFVDQLEPLWQSLSASARIPMELLWENTAVRLFSLYERRIGAERTELQQRRIEQDYHYLVHEAPGVLFGQSQNPLTKFYKPITVEQPVRIRKTCCFYYEVSADREYCSTCPNKKRG</sequence>
<protein>
    <recommendedName>
        <fullName evidence="5">Ferric siderophore reductase C-terminal domain-containing protein</fullName>
    </recommendedName>
</protein>
<accession>A0A419SFC1</accession>
<dbReference type="EMBL" id="MCHY01000011">
    <property type="protein sequence ID" value="RKD21870.1"/>
    <property type="molecule type" value="Genomic_DNA"/>
</dbReference>
<dbReference type="AlphaFoldDB" id="A0A419SFC1"/>
<dbReference type="Pfam" id="PF06276">
    <property type="entry name" value="FhuF"/>
    <property type="match status" value="1"/>
</dbReference>